<evidence type="ECO:0000259" key="2">
    <source>
        <dbReference type="Pfam" id="PF01832"/>
    </source>
</evidence>
<dbReference type="InterPro" id="IPR002901">
    <property type="entry name" value="MGlyc_endo_b_GlcNAc-like_dom"/>
</dbReference>
<dbReference type="Proteomes" id="UP000199135">
    <property type="component" value="Unassembled WGS sequence"/>
</dbReference>
<keyword evidence="5" id="KW-1185">Reference proteome</keyword>
<accession>A0A1H6HXG7</accession>
<keyword evidence="1" id="KW-0732">Signal</keyword>
<protein>
    <submittedName>
        <fullName evidence="4">Mannosyl-glycoprotein endo-beta-N-acetylglucosaminidase</fullName>
    </submittedName>
</protein>
<reference evidence="4 5" key="1">
    <citation type="submission" date="2016-10" db="EMBL/GenBank/DDBJ databases">
        <authorList>
            <person name="Varghese N."/>
            <person name="Submissions S."/>
        </authorList>
    </citation>
    <scope>NUCLEOTIDE SEQUENCE [LARGE SCALE GENOMIC DNA]</scope>
    <source>
        <strain evidence="4 5">WCP15</strain>
    </source>
</reference>
<feature type="chain" id="PRO_5045429998" evidence="1">
    <location>
        <begin position="28"/>
        <end position="342"/>
    </location>
</feature>
<evidence type="ECO:0000313" key="5">
    <source>
        <dbReference type="Proteomes" id="UP000199135"/>
    </source>
</evidence>
<dbReference type="Pfam" id="PF01832">
    <property type="entry name" value="Glucosaminidase"/>
    <property type="match status" value="1"/>
</dbReference>
<proteinExistence type="predicted"/>
<feature type="signal peptide" evidence="1">
    <location>
        <begin position="1"/>
        <end position="27"/>
    </location>
</feature>
<dbReference type="Pfam" id="PF18885">
    <property type="entry name" value="DUF5648"/>
    <property type="match status" value="1"/>
</dbReference>
<name>A0A1H6HXG7_9ACTN</name>
<comment type="caution">
    <text evidence="4">The sequence shown here is derived from an EMBL/GenBank/DDBJ whole genome shotgun (WGS) entry which is preliminary data.</text>
</comment>
<evidence type="ECO:0000313" key="4">
    <source>
        <dbReference type="EMBL" id="SEH38827.1"/>
    </source>
</evidence>
<feature type="domain" description="Mannosyl-glycoprotein endo-beta-N-acetylglucosamidase-like" evidence="2">
    <location>
        <begin position="217"/>
        <end position="341"/>
    </location>
</feature>
<sequence length="342" mass="36830">MKKTNAIAAALALSLVGAMGMATPALAETNGVEMYRLYNKYTSEHFYTSSPVEKSHLCGVGWTYEGVGWIAPSSGDPVYRLYNPYTSDHHYTQSKAEYDELQKDGWSGEGIKWYSGGDVPVYRQYNPYARTGSHNYTCSSFERDSLVKAGWSSEGVGWDAVAVGHPVTDSIMGSTTVSVDRMVAHYNKTVAAKGAAYPADVYAQYGAPDITTFCTILTQQANSEGIRAEVLYAQVMLETGYLQFGGQVEPHQCNFGGLGATDDGAHGATFPDVATGLLAQAQHLKVYASADPLNNPCVDPRFNNAVEAFGRGSAPCVSDLGDGKWATDPKYASKLLNIMNAL</sequence>
<dbReference type="InterPro" id="IPR043708">
    <property type="entry name" value="DUF5648"/>
</dbReference>
<evidence type="ECO:0000259" key="3">
    <source>
        <dbReference type="Pfam" id="PF18885"/>
    </source>
</evidence>
<feature type="domain" description="DUF5648" evidence="3">
    <location>
        <begin position="33"/>
        <end position="160"/>
    </location>
</feature>
<gene>
    <name evidence="4" type="ORF">SAMN05216447_101275</name>
</gene>
<dbReference type="EMBL" id="FNWT01000001">
    <property type="protein sequence ID" value="SEH38827.1"/>
    <property type="molecule type" value="Genomic_DNA"/>
</dbReference>
<evidence type="ECO:0000256" key="1">
    <source>
        <dbReference type="SAM" id="SignalP"/>
    </source>
</evidence>
<organism evidence="4 5">
    <name type="scientific">Parafannyhessea umbonata</name>
    <dbReference type="NCBI Taxonomy" id="604330"/>
    <lineage>
        <taxon>Bacteria</taxon>
        <taxon>Bacillati</taxon>
        <taxon>Actinomycetota</taxon>
        <taxon>Coriobacteriia</taxon>
        <taxon>Coriobacteriales</taxon>
        <taxon>Atopobiaceae</taxon>
        <taxon>Parafannyhessea</taxon>
    </lineage>
</organism>
<dbReference type="Gene3D" id="1.10.530.10">
    <property type="match status" value="1"/>
</dbReference>